<reference evidence="3" key="1">
    <citation type="journal article" date="2013" name="Nature">
        <title>Pan genome of the phytoplankton Emiliania underpins its global distribution.</title>
        <authorList>
            <person name="Read B.A."/>
            <person name="Kegel J."/>
            <person name="Klute M.J."/>
            <person name="Kuo A."/>
            <person name="Lefebvre S.C."/>
            <person name="Maumus F."/>
            <person name="Mayer C."/>
            <person name="Miller J."/>
            <person name="Monier A."/>
            <person name="Salamov A."/>
            <person name="Young J."/>
            <person name="Aguilar M."/>
            <person name="Claverie J.M."/>
            <person name="Frickenhaus S."/>
            <person name="Gonzalez K."/>
            <person name="Herman E.K."/>
            <person name="Lin Y.C."/>
            <person name="Napier J."/>
            <person name="Ogata H."/>
            <person name="Sarno A.F."/>
            <person name="Shmutz J."/>
            <person name="Schroeder D."/>
            <person name="de Vargas C."/>
            <person name="Verret F."/>
            <person name="von Dassow P."/>
            <person name="Valentin K."/>
            <person name="Van de Peer Y."/>
            <person name="Wheeler G."/>
            <person name="Dacks J.B."/>
            <person name="Delwiche C.F."/>
            <person name="Dyhrman S.T."/>
            <person name="Glockner G."/>
            <person name="John U."/>
            <person name="Richards T."/>
            <person name="Worden A.Z."/>
            <person name="Zhang X."/>
            <person name="Grigoriev I.V."/>
            <person name="Allen A.E."/>
            <person name="Bidle K."/>
            <person name="Borodovsky M."/>
            <person name="Bowler C."/>
            <person name="Brownlee C."/>
            <person name="Cock J.M."/>
            <person name="Elias M."/>
            <person name="Gladyshev V.N."/>
            <person name="Groth M."/>
            <person name="Guda C."/>
            <person name="Hadaegh A."/>
            <person name="Iglesias-Rodriguez M.D."/>
            <person name="Jenkins J."/>
            <person name="Jones B.M."/>
            <person name="Lawson T."/>
            <person name="Leese F."/>
            <person name="Lindquist E."/>
            <person name="Lobanov A."/>
            <person name="Lomsadze A."/>
            <person name="Malik S.B."/>
            <person name="Marsh M.E."/>
            <person name="Mackinder L."/>
            <person name="Mock T."/>
            <person name="Mueller-Roeber B."/>
            <person name="Pagarete A."/>
            <person name="Parker M."/>
            <person name="Probert I."/>
            <person name="Quesneville H."/>
            <person name="Raines C."/>
            <person name="Rensing S.A."/>
            <person name="Riano-Pachon D.M."/>
            <person name="Richier S."/>
            <person name="Rokitta S."/>
            <person name="Shiraiwa Y."/>
            <person name="Soanes D.M."/>
            <person name="van der Giezen M."/>
            <person name="Wahlund T.M."/>
            <person name="Williams B."/>
            <person name="Wilson W."/>
            <person name="Wolfe G."/>
            <person name="Wurch L.L."/>
        </authorList>
    </citation>
    <scope>NUCLEOTIDE SEQUENCE</scope>
</reference>
<evidence type="ECO:0000256" key="1">
    <source>
        <dbReference type="SAM" id="MobiDB-lite"/>
    </source>
</evidence>
<dbReference type="Proteomes" id="UP000013827">
    <property type="component" value="Unassembled WGS sequence"/>
</dbReference>
<dbReference type="KEGG" id="ehx:EMIHUDRAFT_352963"/>
<evidence type="ECO:0000313" key="3">
    <source>
        <dbReference type="Proteomes" id="UP000013827"/>
    </source>
</evidence>
<feature type="compositionally biased region" description="Basic and acidic residues" evidence="1">
    <location>
        <begin position="111"/>
        <end position="122"/>
    </location>
</feature>
<dbReference type="HOGENOM" id="CLU_2031083_0_0_1"/>
<sequence length="122" mass="11410">MPQPAALLAGAGPAGAGALGGAPPGALDAMMDASGPMDPMGMGDQLASSAAGAGPLGLAAGAGSASGLSDADGQGSCYPGEPPSSLAPMGADEDEDAPPLPGTESLMEMEMEAHHEPGPAGE</sequence>
<accession>A0A0D3K2K2</accession>
<name>A0A0D3K2K2_EMIH1</name>
<dbReference type="AlphaFoldDB" id="A0A0D3K2K2"/>
<organism evidence="2 3">
    <name type="scientific">Emiliania huxleyi (strain CCMP1516)</name>
    <dbReference type="NCBI Taxonomy" id="280463"/>
    <lineage>
        <taxon>Eukaryota</taxon>
        <taxon>Haptista</taxon>
        <taxon>Haptophyta</taxon>
        <taxon>Prymnesiophyceae</taxon>
        <taxon>Isochrysidales</taxon>
        <taxon>Noelaerhabdaceae</taxon>
        <taxon>Emiliania</taxon>
    </lineage>
</organism>
<evidence type="ECO:0000313" key="2">
    <source>
        <dbReference type="EnsemblProtists" id="EOD29987"/>
    </source>
</evidence>
<protein>
    <submittedName>
        <fullName evidence="2">Uncharacterized protein</fullName>
    </submittedName>
</protein>
<reference evidence="2" key="2">
    <citation type="submission" date="2024-10" db="UniProtKB">
        <authorList>
            <consortium name="EnsemblProtists"/>
        </authorList>
    </citation>
    <scope>IDENTIFICATION</scope>
</reference>
<proteinExistence type="predicted"/>
<feature type="compositionally biased region" description="Gly residues" evidence="1">
    <location>
        <begin position="12"/>
        <end position="23"/>
    </location>
</feature>
<feature type="compositionally biased region" description="Low complexity" evidence="1">
    <location>
        <begin position="1"/>
        <end position="11"/>
    </location>
</feature>
<feature type="region of interest" description="Disordered" evidence="1">
    <location>
        <begin position="1"/>
        <end position="122"/>
    </location>
</feature>
<dbReference type="GeneID" id="17275261"/>
<dbReference type="PaxDb" id="2903-EOD29987"/>
<keyword evidence="3" id="KW-1185">Reference proteome</keyword>
<dbReference type="EnsemblProtists" id="EOD29987">
    <property type="protein sequence ID" value="EOD29987"/>
    <property type="gene ID" value="EMIHUDRAFT_352963"/>
</dbReference>
<feature type="compositionally biased region" description="Low complexity" evidence="1">
    <location>
        <begin position="45"/>
        <end position="76"/>
    </location>
</feature>
<dbReference type="RefSeq" id="XP_005782416.1">
    <property type="nucleotide sequence ID" value="XM_005782359.1"/>
</dbReference>